<name>A0A1I5TDG3_9GAMM</name>
<sequence>MHIEELKVVVSGVFSIYAILWVTPRTIMSAIVSLGDPKRIAFIDERLSKDHKKLQENWSSMLFSNIATRLFGYWLAYPLICHRVKTSSKKFKLFMWFNTLGIWSCIGALTLSLIGKA</sequence>
<organism evidence="2 3">
    <name type="scientific">Enterovibrio norvegicus DSM 15893</name>
    <dbReference type="NCBI Taxonomy" id="1121869"/>
    <lineage>
        <taxon>Bacteria</taxon>
        <taxon>Pseudomonadati</taxon>
        <taxon>Pseudomonadota</taxon>
        <taxon>Gammaproteobacteria</taxon>
        <taxon>Vibrionales</taxon>
        <taxon>Vibrionaceae</taxon>
        <taxon>Enterovibrio</taxon>
    </lineage>
</organism>
<dbReference type="OrthoDB" id="5880549at2"/>
<reference evidence="2 3" key="1">
    <citation type="submission" date="2016-10" db="EMBL/GenBank/DDBJ databases">
        <authorList>
            <person name="de Groot N.N."/>
        </authorList>
    </citation>
    <scope>NUCLEOTIDE SEQUENCE [LARGE SCALE GENOMIC DNA]</scope>
    <source>
        <strain evidence="2 3">DSM 15893</strain>
    </source>
</reference>
<keyword evidence="1" id="KW-0812">Transmembrane</keyword>
<proteinExistence type="predicted"/>
<dbReference type="GeneID" id="35870258"/>
<keyword evidence="1" id="KW-1133">Transmembrane helix</keyword>
<accession>A0A1I5TDG3</accession>
<gene>
    <name evidence="2" type="ORF">SAMN03084138_03188</name>
</gene>
<dbReference type="EMBL" id="FOWR01000025">
    <property type="protein sequence ID" value="SFP81073.1"/>
    <property type="molecule type" value="Genomic_DNA"/>
</dbReference>
<protein>
    <submittedName>
        <fullName evidence="2">Uncharacterized protein</fullName>
    </submittedName>
</protein>
<dbReference type="STRING" id="1121869.SAMN03084138_03188"/>
<dbReference type="RefSeq" id="WP_074927677.1">
    <property type="nucleotide sequence ID" value="NZ_FOWR01000025.1"/>
</dbReference>
<dbReference type="Proteomes" id="UP000182692">
    <property type="component" value="Unassembled WGS sequence"/>
</dbReference>
<dbReference type="AlphaFoldDB" id="A0A1I5TDG3"/>
<evidence type="ECO:0000313" key="2">
    <source>
        <dbReference type="EMBL" id="SFP81073.1"/>
    </source>
</evidence>
<evidence type="ECO:0000313" key="3">
    <source>
        <dbReference type="Proteomes" id="UP000182692"/>
    </source>
</evidence>
<evidence type="ECO:0000256" key="1">
    <source>
        <dbReference type="SAM" id="Phobius"/>
    </source>
</evidence>
<feature type="transmembrane region" description="Helical" evidence="1">
    <location>
        <begin position="93"/>
        <end position="114"/>
    </location>
</feature>
<keyword evidence="1" id="KW-0472">Membrane</keyword>